<dbReference type="CDD" id="cd13669">
    <property type="entry name" value="PBP2_TRAP_TM0322_like"/>
    <property type="match status" value="1"/>
</dbReference>
<sequence length="341" mass="37829">MKKILSVVLVLVMVLVVMTGCSGGSKPEGNENSAPADDGKVYTLKMSTQLNETHPMVDGFKELAKRVAEKTGGKLVIEVYPSAQLGSDEDVIEQAIQGVNVAVLTDGGRMGNYVKEMGIIGMPYFADSYEDILKVTQSDTFKEWEKQLAEEHGIRVLSFNWYDGARHFLTNKPVTKPADLNGLRIRTPGAPVWSESVKAMGATPVSMPWTEVYPAMQQKAIDGAEGQHTATYSSRLYEVLKYINKTAHFQLVNGIIVGEKWFKTLPAEYQQILRDETKAVAAENAKLIMKLSDEYEAKMVEKGMKVVEVDIEAFKEAADKAYDALGFRELKEKIYAEIGKK</sequence>
<dbReference type="NCBIfam" id="NF037995">
    <property type="entry name" value="TRAP_S1"/>
    <property type="match status" value="1"/>
</dbReference>
<evidence type="ECO:0000313" key="2">
    <source>
        <dbReference type="EMBL" id="TYP58812.1"/>
    </source>
</evidence>
<dbReference type="InterPro" id="IPR038404">
    <property type="entry name" value="TRAP_DctP_sf"/>
</dbReference>
<dbReference type="Pfam" id="PF03480">
    <property type="entry name" value="DctP"/>
    <property type="match status" value="1"/>
</dbReference>
<reference evidence="2 3" key="1">
    <citation type="submission" date="2019-07" db="EMBL/GenBank/DDBJ databases">
        <title>Genomic Encyclopedia of Type Strains, Phase I: the one thousand microbial genomes (KMG-I) project.</title>
        <authorList>
            <person name="Kyrpides N."/>
        </authorList>
    </citation>
    <scope>NUCLEOTIDE SEQUENCE [LARGE SCALE GENOMIC DNA]</scope>
    <source>
        <strain evidence="2 3">DSM 16647</strain>
    </source>
</reference>
<dbReference type="PROSITE" id="PS51257">
    <property type="entry name" value="PROKAR_LIPOPROTEIN"/>
    <property type="match status" value="1"/>
</dbReference>
<dbReference type="Gene3D" id="3.40.190.170">
    <property type="entry name" value="Bacterial extracellular solute-binding protein, family 7"/>
    <property type="match status" value="1"/>
</dbReference>
<name>A0A5S5AYV0_9FIRM</name>
<dbReference type="InterPro" id="IPR018389">
    <property type="entry name" value="DctP_fam"/>
</dbReference>
<organism evidence="2 3">
    <name type="scientific">Thermosediminibacter litoriperuensis</name>
    <dbReference type="NCBI Taxonomy" id="291989"/>
    <lineage>
        <taxon>Bacteria</taxon>
        <taxon>Bacillati</taxon>
        <taxon>Bacillota</taxon>
        <taxon>Clostridia</taxon>
        <taxon>Thermosediminibacterales</taxon>
        <taxon>Thermosediminibacteraceae</taxon>
        <taxon>Thermosediminibacter</taxon>
    </lineage>
</organism>
<protein>
    <submittedName>
        <fullName evidence="2">Tripartite ATP-independent transporter DctP family solute receptor</fullName>
    </submittedName>
</protein>
<keyword evidence="2" id="KW-0675">Receptor</keyword>
<dbReference type="PANTHER" id="PTHR33376">
    <property type="match status" value="1"/>
</dbReference>
<dbReference type="Proteomes" id="UP000322294">
    <property type="component" value="Unassembled WGS sequence"/>
</dbReference>
<dbReference type="PIRSF" id="PIRSF006470">
    <property type="entry name" value="DctB"/>
    <property type="match status" value="1"/>
</dbReference>
<comment type="caution">
    <text evidence="2">The sequence shown here is derived from an EMBL/GenBank/DDBJ whole genome shotgun (WGS) entry which is preliminary data.</text>
</comment>
<dbReference type="GO" id="GO:0055085">
    <property type="term" value="P:transmembrane transport"/>
    <property type="evidence" value="ECO:0007669"/>
    <property type="project" value="InterPro"/>
</dbReference>
<dbReference type="PANTHER" id="PTHR33376:SF3">
    <property type="entry name" value="C4-DICARBOXYLATE-BINDING PROTEIN"/>
    <property type="match status" value="1"/>
</dbReference>
<evidence type="ECO:0000256" key="1">
    <source>
        <dbReference type="ARBA" id="ARBA00022729"/>
    </source>
</evidence>
<dbReference type="SUPFAM" id="SSF53850">
    <property type="entry name" value="Periplasmic binding protein-like II"/>
    <property type="match status" value="1"/>
</dbReference>
<dbReference type="GO" id="GO:0030288">
    <property type="term" value="C:outer membrane-bounded periplasmic space"/>
    <property type="evidence" value="ECO:0007669"/>
    <property type="project" value="InterPro"/>
</dbReference>
<dbReference type="RefSeq" id="WP_148865901.1">
    <property type="nucleotide sequence ID" value="NZ_VNHO01000002.1"/>
</dbReference>
<keyword evidence="1" id="KW-0732">Signal</keyword>
<dbReference type="EMBL" id="VNHO01000002">
    <property type="protein sequence ID" value="TYP58812.1"/>
    <property type="molecule type" value="Genomic_DNA"/>
</dbReference>
<gene>
    <name evidence="2" type="ORF">LZ11_00268</name>
</gene>
<dbReference type="AlphaFoldDB" id="A0A5S5AYV0"/>
<dbReference type="OrthoDB" id="9815946at2"/>
<dbReference type="InterPro" id="IPR004682">
    <property type="entry name" value="TRAP_DctP"/>
</dbReference>
<accession>A0A5S5AYV0</accession>
<dbReference type="NCBIfam" id="TIGR00787">
    <property type="entry name" value="dctP"/>
    <property type="match status" value="1"/>
</dbReference>
<evidence type="ECO:0000313" key="3">
    <source>
        <dbReference type="Proteomes" id="UP000322294"/>
    </source>
</evidence>
<proteinExistence type="predicted"/>
<keyword evidence="3" id="KW-1185">Reference proteome</keyword>